<keyword evidence="2" id="KW-1185">Reference proteome</keyword>
<organism evidence="1 2">
    <name type="scientific">Polyporus arcularius HHB13444</name>
    <dbReference type="NCBI Taxonomy" id="1314778"/>
    <lineage>
        <taxon>Eukaryota</taxon>
        <taxon>Fungi</taxon>
        <taxon>Dikarya</taxon>
        <taxon>Basidiomycota</taxon>
        <taxon>Agaricomycotina</taxon>
        <taxon>Agaricomycetes</taxon>
        <taxon>Polyporales</taxon>
        <taxon>Polyporaceae</taxon>
        <taxon>Polyporus</taxon>
    </lineage>
</organism>
<dbReference type="EMBL" id="ML212152">
    <property type="protein sequence ID" value="TFK79137.1"/>
    <property type="molecule type" value="Genomic_DNA"/>
</dbReference>
<protein>
    <submittedName>
        <fullName evidence="1">Uncharacterized protein</fullName>
    </submittedName>
</protein>
<dbReference type="Proteomes" id="UP000308197">
    <property type="component" value="Unassembled WGS sequence"/>
</dbReference>
<name>A0A5C3NRD0_9APHY</name>
<evidence type="ECO:0000313" key="1">
    <source>
        <dbReference type="EMBL" id="TFK79137.1"/>
    </source>
</evidence>
<proteinExistence type="predicted"/>
<accession>A0A5C3NRD0</accession>
<evidence type="ECO:0000313" key="2">
    <source>
        <dbReference type="Proteomes" id="UP000308197"/>
    </source>
</evidence>
<reference evidence="1 2" key="1">
    <citation type="journal article" date="2019" name="Nat. Ecol. Evol.">
        <title>Megaphylogeny resolves global patterns of mushroom evolution.</title>
        <authorList>
            <person name="Varga T."/>
            <person name="Krizsan K."/>
            <person name="Foldi C."/>
            <person name="Dima B."/>
            <person name="Sanchez-Garcia M."/>
            <person name="Sanchez-Ramirez S."/>
            <person name="Szollosi G.J."/>
            <person name="Szarkandi J.G."/>
            <person name="Papp V."/>
            <person name="Albert L."/>
            <person name="Andreopoulos W."/>
            <person name="Angelini C."/>
            <person name="Antonin V."/>
            <person name="Barry K.W."/>
            <person name="Bougher N.L."/>
            <person name="Buchanan P."/>
            <person name="Buyck B."/>
            <person name="Bense V."/>
            <person name="Catcheside P."/>
            <person name="Chovatia M."/>
            <person name="Cooper J."/>
            <person name="Damon W."/>
            <person name="Desjardin D."/>
            <person name="Finy P."/>
            <person name="Geml J."/>
            <person name="Haridas S."/>
            <person name="Hughes K."/>
            <person name="Justo A."/>
            <person name="Karasinski D."/>
            <person name="Kautmanova I."/>
            <person name="Kiss B."/>
            <person name="Kocsube S."/>
            <person name="Kotiranta H."/>
            <person name="LaButti K.M."/>
            <person name="Lechner B.E."/>
            <person name="Liimatainen K."/>
            <person name="Lipzen A."/>
            <person name="Lukacs Z."/>
            <person name="Mihaltcheva S."/>
            <person name="Morgado L.N."/>
            <person name="Niskanen T."/>
            <person name="Noordeloos M.E."/>
            <person name="Ohm R.A."/>
            <person name="Ortiz-Santana B."/>
            <person name="Ovrebo C."/>
            <person name="Racz N."/>
            <person name="Riley R."/>
            <person name="Savchenko A."/>
            <person name="Shiryaev A."/>
            <person name="Soop K."/>
            <person name="Spirin V."/>
            <person name="Szebenyi C."/>
            <person name="Tomsovsky M."/>
            <person name="Tulloss R.E."/>
            <person name="Uehling J."/>
            <person name="Grigoriev I.V."/>
            <person name="Vagvolgyi C."/>
            <person name="Papp T."/>
            <person name="Martin F.M."/>
            <person name="Miettinen O."/>
            <person name="Hibbett D.S."/>
            <person name="Nagy L.G."/>
        </authorList>
    </citation>
    <scope>NUCLEOTIDE SEQUENCE [LARGE SCALE GENOMIC DNA]</scope>
    <source>
        <strain evidence="1 2">HHB13444</strain>
    </source>
</reference>
<sequence length="131" mass="15390">MTKIVDSLTASSEIGGPMAAVYLLQHPDHYTNYKFRPCFWRGYAYEIMRAWSDSLDISEEGTSKVVKRRLKGKLLSPVLNYVWRPPEYENVCVYDWVRLYHKKAIPKSEKKTVKPQMYQPLHDNLSLHARL</sequence>
<gene>
    <name evidence="1" type="ORF">K466DRAFT_506086</name>
</gene>
<dbReference type="STRING" id="1314778.A0A5C3NRD0"/>
<dbReference type="InParanoid" id="A0A5C3NRD0"/>
<dbReference type="AlphaFoldDB" id="A0A5C3NRD0"/>